<evidence type="ECO:0000256" key="1">
    <source>
        <dbReference type="SAM" id="Phobius"/>
    </source>
</evidence>
<keyword evidence="1" id="KW-1133">Transmembrane helix</keyword>
<evidence type="ECO:0000313" key="3">
    <source>
        <dbReference type="Proteomes" id="UP000639772"/>
    </source>
</evidence>
<dbReference type="EMBL" id="JADCNM010000002">
    <property type="protein sequence ID" value="KAG0494166.1"/>
    <property type="molecule type" value="Genomic_DNA"/>
</dbReference>
<feature type="transmembrane region" description="Helical" evidence="1">
    <location>
        <begin position="200"/>
        <end position="218"/>
    </location>
</feature>
<dbReference type="PANTHER" id="PTHR15672">
    <property type="entry name" value="CAMP-REGULATED PHOSPHOPROTEIN 21 RELATED R3H DOMAIN CONTAINING PROTEIN"/>
    <property type="match status" value="1"/>
</dbReference>
<keyword evidence="1" id="KW-0472">Membrane</keyword>
<reference evidence="2 3" key="1">
    <citation type="journal article" date="2020" name="Nat. Food">
        <title>A phased Vanilla planifolia genome enables genetic improvement of flavour and production.</title>
        <authorList>
            <person name="Hasing T."/>
            <person name="Tang H."/>
            <person name="Brym M."/>
            <person name="Khazi F."/>
            <person name="Huang T."/>
            <person name="Chambers A.H."/>
        </authorList>
    </citation>
    <scope>NUCLEOTIDE SEQUENCE [LARGE SCALE GENOMIC DNA]</scope>
    <source>
        <tissue evidence="2">Leaf</tissue>
    </source>
</reference>
<dbReference type="PANTHER" id="PTHR15672:SF8">
    <property type="entry name" value="PROTEIN ENCORE"/>
    <property type="match status" value="1"/>
</dbReference>
<keyword evidence="1" id="KW-0812">Transmembrane</keyword>
<comment type="caution">
    <text evidence="2">The sequence shown here is derived from an EMBL/GenBank/DDBJ whole genome shotgun (WGS) entry which is preliminary data.</text>
</comment>
<sequence length="265" mass="29879">MDRKDPDYDRSYDRYMQRFDPGFGFSGGPYTMQPLYAPAVNYNTEFPQLASSRRPQISIDHQPRPIPPMRGQWSAASTTSAVSYCPPEGLMAAYNPNQLGAHPTSSIYLSASQFPVTPRPMPFPHGHEHVQYPQLSFCTGGYNCFQTTAVPANSQHFPKGSSNHPYCFLMETIGAAPLVFLLGAAGFLTRLQQLSRLQLLSSLATIFSSCLLLFLQLHHCFLLKPQFRQLLPSVFSMFLLQIPSNFRLKQRNQHTYTLLDPILLN</sequence>
<name>A0A835RL61_VANPL</name>
<organism evidence="2 3">
    <name type="scientific">Vanilla planifolia</name>
    <name type="common">Vanilla</name>
    <dbReference type="NCBI Taxonomy" id="51239"/>
    <lineage>
        <taxon>Eukaryota</taxon>
        <taxon>Viridiplantae</taxon>
        <taxon>Streptophyta</taxon>
        <taxon>Embryophyta</taxon>
        <taxon>Tracheophyta</taxon>
        <taxon>Spermatophyta</taxon>
        <taxon>Magnoliopsida</taxon>
        <taxon>Liliopsida</taxon>
        <taxon>Asparagales</taxon>
        <taxon>Orchidaceae</taxon>
        <taxon>Vanilloideae</taxon>
        <taxon>Vanilleae</taxon>
        <taxon>Vanilla</taxon>
    </lineage>
</organism>
<dbReference type="InterPro" id="IPR051937">
    <property type="entry name" value="R3H_domain_containing"/>
</dbReference>
<gene>
    <name evidence="2" type="ORF">HPP92_005160</name>
</gene>
<dbReference type="AlphaFoldDB" id="A0A835RL61"/>
<proteinExistence type="predicted"/>
<accession>A0A835RL61</accession>
<dbReference type="OrthoDB" id="278430at2759"/>
<feature type="transmembrane region" description="Helical" evidence="1">
    <location>
        <begin position="168"/>
        <end position="188"/>
    </location>
</feature>
<evidence type="ECO:0000313" key="2">
    <source>
        <dbReference type="EMBL" id="KAG0494166.1"/>
    </source>
</evidence>
<dbReference type="Proteomes" id="UP000639772">
    <property type="component" value="Unassembled WGS sequence"/>
</dbReference>
<protein>
    <submittedName>
        <fullName evidence="2">Uncharacterized protein</fullName>
    </submittedName>
</protein>